<evidence type="ECO:0000256" key="3">
    <source>
        <dbReference type="ARBA" id="ARBA00022729"/>
    </source>
</evidence>
<evidence type="ECO:0000256" key="4">
    <source>
        <dbReference type="ARBA" id="ARBA00023136"/>
    </source>
</evidence>
<gene>
    <name evidence="8" type="ORF">ACFQZS_16860</name>
</gene>
<evidence type="ECO:0000256" key="1">
    <source>
        <dbReference type="ARBA" id="ARBA00004442"/>
    </source>
</evidence>
<accession>A0ABW2YZB4</accession>
<evidence type="ECO:0000256" key="5">
    <source>
        <dbReference type="ARBA" id="ARBA00023237"/>
    </source>
</evidence>
<dbReference type="SUPFAM" id="SSF48452">
    <property type="entry name" value="TPR-like"/>
    <property type="match status" value="1"/>
</dbReference>
<dbReference type="Gene3D" id="1.25.40.390">
    <property type="match status" value="1"/>
</dbReference>
<comment type="caution">
    <text evidence="8">The sequence shown here is derived from an EMBL/GenBank/DDBJ whole genome shotgun (WGS) entry which is preliminary data.</text>
</comment>
<dbReference type="PROSITE" id="PS51257">
    <property type="entry name" value="PROKAR_LIPOPROTEIN"/>
    <property type="match status" value="1"/>
</dbReference>
<comment type="subcellular location">
    <subcellularLocation>
        <location evidence="1">Cell outer membrane</location>
    </subcellularLocation>
</comment>
<evidence type="ECO:0000313" key="8">
    <source>
        <dbReference type="EMBL" id="MFD0751826.1"/>
    </source>
</evidence>
<dbReference type="InterPro" id="IPR012944">
    <property type="entry name" value="SusD_RagB_dom"/>
</dbReference>
<reference evidence="9" key="1">
    <citation type="journal article" date="2019" name="Int. J. Syst. Evol. Microbiol.">
        <title>The Global Catalogue of Microorganisms (GCM) 10K type strain sequencing project: providing services to taxonomists for standard genome sequencing and annotation.</title>
        <authorList>
            <consortium name="The Broad Institute Genomics Platform"/>
            <consortium name="The Broad Institute Genome Sequencing Center for Infectious Disease"/>
            <person name="Wu L."/>
            <person name="Ma J."/>
        </authorList>
    </citation>
    <scope>NUCLEOTIDE SEQUENCE [LARGE SCALE GENOMIC DNA]</scope>
    <source>
        <strain evidence="9">CCUG 63418</strain>
    </source>
</reference>
<dbReference type="InterPro" id="IPR011990">
    <property type="entry name" value="TPR-like_helical_dom_sf"/>
</dbReference>
<name>A0ABW2YZB4_9SPHI</name>
<keyword evidence="4" id="KW-0472">Membrane</keyword>
<evidence type="ECO:0000313" key="9">
    <source>
        <dbReference type="Proteomes" id="UP001596958"/>
    </source>
</evidence>
<keyword evidence="5" id="KW-0998">Cell outer membrane</keyword>
<dbReference type="EMBL" id="JBHTHU010000021">
    <property type="protein sequence ID" value="MFD0751826.1"/>
    <property type="molecule type" value="Genomic_DNA"/>
</dbReference>
<feature type="compositionally biased region" description="Polar residues" evidence="6">
    <location>
        <begin position="87"/>
        <end position="98"/>
    </location>
</feature>
<organism evidence="8 9">
    <name type="scientific">Mucilaginibacter calamicampi</name>
    <dbReference type="NCBI Taxonomy" id="1302352"/>
    <lineage>
        <taxon>Bacteria</taxon>
        <taxon>Pseudomonadati</taxon>
        <taxon>Bacteroidota</taxon>
        <taxon>Sphingobacteriia</taxon>
        <taxon>Sphingobacteriales</taxon>
        <taxon>Sphingobacteriaceae</taxon>
        <taxon>Mucilaginibacter</taxon>
    </lineage>
</organism>
<keyword evidence="9" id="KW-1185">Reference proteome</keyword>
<dbReference type="Proteomes" id="UP001596958">
    <property type="component" value="Unassembled WGS sequence"/>
</dbReference>
<evidence type="ECO:0000256" key="6">
    <source>
        <dbReference type="SAM" id="MobiDB-lite"/>
    </source>
</evidence>
<evidence type="ECO:0000256" key="2">
    <source>
        <dbReference type="ARBA" id="ARBA00006275"/>
    </source>
</evidence>
<feature type="domain" description="RagB/SusD" evidence="7">
    <location>
        <begin position="319"/>
        <end position="654"/>
    </location>
</feature>
<dbReference type="RefSeq" id="WP_377102124.1">
    <property type="nucleotide sequence ID" value="NZ_JBHTHU010000021.1"/>
</dbReference>
<sequence>MKTKFLYCLFALFVVNVLFIGCKKELSVKPNNLVLDEDVFTDKNLIISVLARFYQTIYTNTTTAAANGGEQNNNGWNSFQQDPDDGVNNNGGPSTGNLTWSRDRYKTFDYQRIRELNQFLQGIRSEASKKAMTAGENTSFEAQGMFLRAYLFFNMVKTLGGLTIVEDKVFDYTPGDDITPLRLPRNSEAECYQYIIAQCQSAADKFTTAGAQNANLGLNKTTNSAIANKWAALMLKARAGLYAASIAKYTPLRAAANVKKDAKGTDVVGIPATMANDFYTTALAAAEDVIANSPYVLQTNSANPELAFYQATTIKAANTEVIWATDRKSPSGNENIATQFTRHTAPISKGHNDGQAEGNSLGPTLNLVEAFENRDGSDPKIKDFDASGNHIIYDDVEAPFKAKDARLWGTVIWPYAVFRGTPVPLRAGELRSFTRSNGGTGSYTYTVNAPNANRTDGPEATGPNGPADVSTSFINKTGFNMRKWVDETPNSGIAPNWSEIWWPRFRLSEAYMIAAEAAFELGQTTKALTNINKIRVERGRIQPLTAATLTFDKIVNENRVEFAFENHRVWDLIRWRMAHIYWNGITDDPIAQAMELYPYRINISGNPNNGKWVFRRARSYRRVTTPFTFNIDSYYSTITQTWVSPNNPNWVGNPYQTF</sequence>
<dbReference type="Pfam" id="PF07980">
    <property type="entry name" value="SusD_RagB"/>
    <property type="match status" value="1"/>
</dbReference>
<comment type="similarity">
    <text evidence="2">Belongs to the SusD family.</text>
</comment>
<proteinExistence type="inferred from homology"/>
<keyword evidence="3" id="KW-0732">Signal</keyword>
<evidence type="ECO:0000259" key="7">
    <source>
        <dbReference type="Pfam" id="PF07980"/>
    </source>
</evidence>
<protein>
    <submittedName>
        <fullName evidence="8">RagB/SusD family nutrient uptake outer membrane protein</fullName>
    </submittedName>
</protein>
<feature type="compositionally biased region" description="Low complexity" evidence="6">
    <location>
        <begin position="68"/>
        <end position="77"/>
    </location>
</feature>
<feature type="region of interest" description="Disordered" evidence="6">
    <location>
        <begin position="68"/>
        <end position="98"/>
    </location>
</feature>